<dbReference type="InParanoid" id="A0A166AYV9"/>
<feature type="transmembrane region" description="Helical" evidence="2">
    <location>
        <begin position="139"/>
        <end position="160"/>
    </location>
</feature>
<dbReference type="GO" id="GO:0070072">
    <property type="term" value="P:vacuolar proton-transporting V-type ATPase complex assembly"/>
    <property type="evidence" value="ECO:0007669"/>
    <property type="project" value="InterPro"/>
</dbReference>
<gene>
    <name evidence="3" type="ORF">EXIGLDRAFT_833615</name>
</gene>
<dbReference type="AlphaFoldDB" id="A0A166AYV9"/>
<evidence type="ECO:0000256" key="1">
    <source>
        <dbReference type="SAM" id="MobiDB-lite"/>
    </source>
</evidence>
<keyword evidence="2" id="KW-1133">Transmembrane helix</keyword>
<dbReference type="Proteomes" id="UP000077266">
    <property type="component" value="Unassembled WGS sequence"/>
</dbReference>
<proteinExistence type="predicted"/>
<evidence type="ECO:0000313" key="4">
    <source>
        <dbReference type="Proteomes" id="UP000077266"/>
    </source>
</evidence>
<dbReference type="InterPro" id="IPR021013">
    <property type="entry name" value="ATPase_Vma12"/>
</dbReference>
<keyword evidence="2" id="KW-0472">Membrane</keyword>
<dbReference type="OrthoDB" id="3193718at2759"/>
<keyword evidence="4" id="KW-1185">Reference proteome</keyword>
<accession>A0A166AYV9</accession>
<reference evidence="3 4" key="1">
    <citation type="journal article" date="2016" name="Mol. Biol. Evol.">
        <title>Comparative Genomics of Early-Diverging Mushroom-Forming Fungi Provides Insights into the Origins of Lignocellulose Decay Capabilities.</title>
        <authorList>
            <person name="Nagy L.G."/>
            <person name="Riley R."/>
            <person name="Tritt A."/>
            <person name="Adam C."/>
            <person name="Daum C."/>
            <person name="Floudas D."/>
            <person name="Sun H."/>
            <person name="Yadav J.S."/>
            <person name="Pangilinan J."/>
            <person name="Larsson K.H."/>
            <person name="Matsuura K."/>
            <person name="Barry K."/>
            <person name="Labutti K."/>
            <person name="Kuo R."/>
            <person name="Ohm R.A."/>
            <person name="Bhattacharya S.S."/>
            <person name="Shirouzu T."/>
            <person name="Yoshinaga Y."/>
            <person name="Martin F.M."/>
            <person name="Grigoriev I.V."/>
            <person name="Hibbett D.S."/>
        </authorList>
    </citation>
    <scope>NUCLEOTIDE SEQUENCE [LARGE SCALE GENOMIC DNA]</scope>
    <source>
        <strain evidence="3 4">HHB12029</strain>
    </source>
</reference>
<dbReference type="EMBL" id="KV425943">
    <property type="protein sequence ID" value="KZV96369.1"/>
    <property type="molecule type" value="Genomic_DNA"/>
</dbReference>
<feature type="region of interest" description="Disordered" evidence="1">
    <location>
        <begin position="195"/>
        <end position="223"/>
    </location>
</feature>
<feature type="transmembrane region" description="Helical" evidence="2">
    <location>
        <begin position="106"/>
        <end position="127"/>
    </location>
</feature>
<evidence type="ECO:0008006" key="5">
    <source>
        <dbReference type="Google" id="ProtNLM"/>
    </source>
</evidence>
<organism evidence="3 4">
    <name type="scientific">Exidia glandulosa HHB12029</name>
    <dbReference type="NCBI Taxonomy" id="1314781"/>
    <lineage>
        <taxon>Eukaryota</taxon>
        <taxon>Fungi</taxon>
        <taxon>Dikarya</taxon>
        <taxon>Basidiomycota</taxon>
        <taxon>Agaricomycotina</taxon>
        <taxon>Agaricomycetes</taxon>
        <taxon>Auriculariales</taxon>
        <taxon>Exidiaceae</taxon>
        <taxon>Exidia</taxon>
    </lineage>
</organism>
<keyword evidence="2" id="KW-0812">Transmembrane</keyword>
<evidence type="ECO:0000256" key="2">
    <source>
        <dbReference type="SAM" id="Phobius"/>
    </source>
</evidence>
<name>A0A166AYV9_EXIGL</name>
<dbReference type="Pfam" id="PF11712">
    <property type="entry name" value="Vma12"/>
    <property type="match status" value="1"/>
</dbReference>
<sequence>MSSASQPASTSSIVSLPDHLREPLQAVVSHLSPTLADTVNGHLKGDSIPHSVLLDVSRWAREHAEAAGLDPHDYTMLALLAGTRTTPNANFVTTEPRKATKSDRRAVTALVNAVFSVAGAGTAGWWAARSSGWTNEVCVLIGLLVAAIVAITEAILFIIWQRRKDTKPRTRLVKRIIATAPVDASSDAPTAVVPSALTEDASTLRQRKTPLDHTNTDGDESAL</sequence>
<evidence type="ECO:0000313" key="3">
    <source>
        <dbReference type="EMBL" id="KZV96369.1"/>
    </source>
</evidence>
<protein>
    <recommendedName>
        <fullName evidence="5">Endoplasmic reticulum-based factor for assembly of V-ATPase</fullName>
    </recommendedName>
</protein>